<feature type="transmembrane region" description="Helical" evidence="2">
    <location>
        <begin position="196"/>
        <end position="217"/>
    </location>
</feature>
<reference evidence="3 4" key="1">
    <citation type="submission" date="2019-10" db="EMBL/GenBank/DDBJ databases">
        <authorList>
            <person name="Palmer J.M."/>
        </authorList>
    </citation>
    <scope>NUCLEOTIDE SEQUENCE [LARGE SCALE GENOMIC DNA]</scope>
    <source>
        <strain evidence="3 4">TWF696</strain>
    </source>
</reference>
<feature type="transmembrane region" description="Helical" evidence="2">
    <location>
        <begin position="151"/>
        <end position="176"/>
    </location>
</feature>
<proteinExistence type="predicted"/>
<organism evidence="3 4">
    <name type="scientific">Orbilia brochopaga</name>
    <dbReference type="NCBI Taxonomy" id="3140254"/>
    <lineage>
        <taxon>Eukaryota</taxon>
        <taxon>Fungi</taxon>
        <taxon>Dikarya</taxon>
        <taxon>Ascomycota</taxon>
        <taxon>Pezizomycotina</taxon>
        <taxon>Orbiliomycetes</taxon>
        <taxon>Orbiliales</taxon>
        <taxon>Orbiliaceae</taxon>
        <taxon>Orbilia</taxon>
    </lineage>
</organism>
<feature type="transmembrane region" description="Helical" evidence="2">
    <location>
        <begin position="229"/>
        <end position="246"/>
    </location>
</feature>
<sequence length="432" mass="47355">MAPRRGGSSSGSSIGSVNNQCDDYGAFSDGYSQAQIAIYGVFLLLFLILAFVTAKSSAKRKKNNRRRTILRWFHYGIALFLVLASLIVLIVRYVLAECGVIYYLGDEYTGMSVAVFIVLNLADLFLLALILFVVTYRMFQLAGAETLRRVFLIFDLIFFTLVSVLYIARAVMNGVLSYEYRISRQAQRSYRQLTEAYFVLVAVLAMFASVGLIIAAVKLWRKPERKLGIVGWVPVLIVAILTYFLYNVANVFILYHDRDPDTIGILVGYGIGQLGYFTAFFAIFMIARGTGWEYLDEAQAAQNPANTSYNQYTTYASTAPHTQPVGGYQMGAAPYLGAQQVDPKRTSYPTSTTPAPPYAATGIPYSGGGVYNPPQQQGQTYPAGNWSAGGYPPTHPASPSPVSPNQAPAPYANTAFGVANRGMEPTELAART</sequence>
<evidence type="ECO:0000256" key="2">
    <source>
        <dbReference type="SAM" id="Phobius"/>
    </source>
</evidence>
<comment type="caution">
    <text evidence="3">The sequence shown here is derived from an EMBL/GenBank/DDBJ whole genome shotgun (WGS) entry which is preliminary data.</text>
</comment>
<keyword evidence="2" id="KW-1133">Transmembrane helix</keyword>
<dbReference type="Proteomes" id="UP001375240">
    <property type="component" value="Unassembled WGS sequence"/>
</dbReference>
<gene>
    <name evidence="3" type="ORF">TWF696_009572</name>
</gene>
<feature type="region of interest" description="Disordered" evidence="1">
    <location>
        <begin position="374"/>
        <end position="412"/>
    </location>
</feature>
<feature type="transmembrane region" description="Helical" evidence="2">
    <location>
        <begin position="115"/>
        <end position="139"/>
    </location>
</feature>
<dbReference type="EMBL" id="JAVHNQ010000009">
    <property type="protein sequence ID" value="KAK6338762.1"/>
    <property type="molecule type" value="Genomic_DNA"/>
</dbReference>
<accession>A0AAV9UCL3</accession>
<name>A0AAV9UCL3_9PEZI</name>
<evidence type="ECO:0000313" key="4">
    <source>
        <dbReference type="Proteomes" id="UP001375240"/>
    </source>
</evidence>
<evidence type="ECO:0000313" key="3">
    <source>
        <dbReference type="EMBL" id="KAK6338762.1"/>
    </source>
</evidence>
<feature type="transmembrane region" description="Helical" evidence="2">
    <location>
        <begin position="36"/>
        <end position="54"/>
    </location>
</feature>
<dbReference type="AlphaFoldDB" id="A0AAV9UCL3"/>
<evidence type="ECO:0000256" key="1">
    <source>
        <dbReference type="SAM" id="MobiDB-lite"/>
    </source>
</evidence>
<feature type="transmembrane region" description="Helical" evidence="2">
    <location>
        <begin position="266"/>
        <end position="287"/>
    </location>
</feature>
<keyword evidence="2" id="KW-0472">Membrane</keyword>
<feature type="compositionally biased region" description="Pro residues" evidence="1">
    <location>
        <begin position="393"/>
        <end position="402"/>
    </location>
</feature>
<feature type="transmembrane region" description="Helical" evidence="2">
    <location>
        <begin position="75"/>
        <end position="95"/>
    </location>
</feature>
<keyword evidence="2" id="KW-0812">Transmembrane</keyword>
<protein>
    <submittedName>
        <fullName evidence="3">Uncharacterized protein</fullName>
    </submittedName>
</protein>
<keyword evidence="4" id="KW-1185">Reference proteome</keyword>